<keyword evidence="5" id="KW-0752">Steroid biosynthesis</keyword>
<feature type="transmembrane region" description="Helical" evidence="14">
    <location>
        <begin position="145"/>
        <end position="168"/>
    </location>
</feature>
<feature type="transmembrane region" description="Helical" evidence="14">
    <location>
        <begin position="28"/>
        <end position="49"/>
    </location>
</feature>
<evidence type="ECO:0000259" key="15">
    <source>
        <dbReference type="PROSITE" id="PS51751"/>
    </source>
</evidence>
<keyword evidence="17" id="KW-1185">Reference proteome</keyword>
<dbReference type="PROSITE" id="PS51751">
    <property type="entry name" value="EXPERA"/>
    <property type="match status" value="1"/>
</dbReference>
<evidence type="ECO:0000256" key="14">
    <source>
        <dbReference type="SAM" id="Phobius"/>
    </source>
</evidence>
<keyword evidence="3" id="KW-0444">Lipid biosynthesis</keyword>
<comment type="subcellular location">
    <subcellularLocation>
        <location evidence="1">Membrane</location>
        <topology evidence="1">Multi-pass membrane protein</topology>
    </subcellularLocation>
</comment>
<proteinExistence type="inferred from homology"/>
<evidence type="ECO:0000256" key="5">
    <source>
        <dbReference type="ARBA" id="ARBA00022955"/>
    </source>
</evidence>
<evidence type="ECO:0000256" key="6">
    <source>
        <dbReference type="ARBA" id="ARBA00022989"/>
    </source>
</evidence>
<feature type="transmembrane region" description="Helical" evidence="14">
    <location>
        <begin position="180"/>
        <end position="199"/>
    </location>
</feature>
<evidence type="ECO:0000313" key="16">
    <source>
        <dbReference type="EMBL" id="KAK9759960.1"/>
    </source>
</evidence>
<dbReference type="PANTHER" id="PTHR14207:SF0">
    <property type="entry name" value="3-BETA-HYDROXYSTEROID-DELTA(8),DELTA(7)-ISOMERASE"/>
    <property type="match status" value="1"/>
</dbReference>
<evidence type="ECO:0000256" key="3">
    <source>
        <dbReference type="ARBA" id="ARBA00022516"/>
    </source>
</evidence>
<dbReference type="EMBL" id="JASJQH010002746">
    <property type="protein sequence ID" value="KAK9759960.1"/>
    <property type="molecule type" value="Genomic_DNA"/>
</dbReference>
<keyword evidence="4 13" id="KW-0812">Transmembrane</keyword>
<evidence type="ECO:0000256" key="8">
    <source>
        <dbReference type="ARBA" id="ARBA00023098"/>
    </source>
</evidence>
<evidence type="ECO:0000256" key="12">
    <source>
        <dbReference type="ARBA" id="ARBA00023235"/>
    </source>
</evidence>
<evidence type="ECO:0000256" key="1">
    <source>
        <dbReference type="ARBA" id="ARBA00004141"/>
    </source>
</evidence>
<evidence type="ECO:0000256" key="2">
    <source>
        <dbReference type="ARBA" id="ARBA00008337"/>
    </source>
</evidence>
<sequence>MATNYSHPYFPIDLSLPHYIPNSHGTGYILTVVFGSFGVILLTAAMFVLRNKSVNQRDRLIYMWCMLSGVIHVGLEGYYVLNYASLAGDQSILAQVWKEYSKGDSRYLSSDSFMLSMERITTYIDGPLAFYSAYAFYTKSPGRHIGLLSLSICQLYGVILYFATTFFLGSPHSDPHPLYYWFYFVTMNCIWVFIPTYMLTHSWAALYQNASLCDRRNSKKSN</sequence>
<reference evidence="16 17" key="1">
    <citation type="submission" date="2023-04" db="EMBL/GenBank/DDBJ databases">
        <title>Genome of Basidiobolus ranarum AG-B5.</title>
        <authorList>
            <person name="Stajich J.E."/>
            <person name="Carter-House D."/>
            <person name="Gryganskyi A."/>
        </authorList>
    </citation>
    <scope>NUCLEOTIDE SEQUENCE [LARGE SCALE GENOMIC DNA]</scope>
    <source>
        <strain evidence="16 17">AG-B5</strain>
    </source>
</reference>
<evidence type="ECO:0000256" key="9">
    <source>
        <dbReference type="ARBA" id="ARBA00023136"/>
    </source>
</evidence>
<keyword evidence="12" id="KW-0413">Isomerase</keyword>
<feature type="transmembrane region" description="Helical" evidence="14">
    <location>
        <begin position="120"/>
        <end position="138"/>
    </location>
</feature>
<evidence type="ECO:0000256" key="7">
    <source>
        <dbReference type="ARBA" id="ARBA00023011"/>
    </source>
</evidence>
<accession>A0ABR2WEM9</accession>
<feature type="domain" description="EXPERA" evidence="15">
    <location>
        <begin position="57"/>
        <end position="199"/>
    </location>
</feature>
<evidence type="ECO:0000256" key="11">
    <source>
        <dbReference type="ARBA" id="ARBA00023221"/>
    </source>
</evidence>
<evidence type="ECO:0000313" key="17">
    <source>
        <dbReference type="Proteomes" id="UP001479436"/>
    </source>
</evidence>
<comment type="similarity">
    <text evidence="2">Belongs to the EBP family.</text>
</comment>
<gene>
    <name evidence="16" type="ORF">K7432_016481</name>
</gene>
<dbReference type="Pfam" id="PF05241">
    <property type="entry name" value="EBP"/>
    <property type="match status" value="1"/>
</dbReference>
<evidence type="ECO:0000256" key="10">
    <source>
        <dbReference type="ARBA" id="ARBA00023166"/>
    </source>
</evidence>
<organism evidence="16 17">
    <name type="scientific">Basidiobolus ranarum</name>
    <dbReference type="NCBI Taxonomy" id="34480"/>
    <lineage>
        <taxon>Eukaryota</taxon>
        <taxon>Fungi</taxon>
        <taxon>Fungi incertae sedis</taxon>
        <taxon>Zoopagomycota</taxon>
        <taxon>Entomophthoromycotina</taxon>
        <taxon>Basidiobolomycetes</taxon>
        <taxon>Basidiobolales</taxon>
        <taxon>Basidiobolaceae</taxon>
        <taxon>Basidiobolus</taxon>
    </lineage>
</organism>
<comment type="caution">
    <text evidence="16">The sequence shown here is derived from an EMBL/GenBank/DDBJ whole genome shotgun (WGS) entry which is preliminary data.</text>
</comment>
<dbReference type="InterPro" id="IPR033118">
    <property type="entry name" value="EXPERA"/>
</dbReference>
<keyword evidence="6 13" id="KW-1133">Transmembrane helix</keyword>
<keyword evidence="9 13" id="KW-0472">Membrane</keyword>
<protein>
    <recommendedName>
        <fullName evidence="15">EXPERA domain-containing protein</fullName>
    </recommendedName>
</protein>
<dbReference type="PANTHER" id="PTHR14207">
    <property type="entry name" value="STEROL ISOMERASE"/>
    <property type="match status" value="1"/>
</dbReference>
<keyword evidence="10" id="KW-1207">Sterol metabolism</keyword>
<feature type="transmembrane region" description="Helical" evidence="14">
    <location>
        <begin position="61"/>
        <end position="81"/>
    </location>
</feature>
<dbReference type="InterPro" id="IPR007905">
    <property type="entry name" value="EBP"/>
</dbReference>
<keyword evidence="11" id="KW-0753">Steroid metabolism</keyword>
<dbReference type="Proteomes" id="UP001479436">
    <property type="component" value="Unassembled WGS sequence"/>
</dbReference>
<keyword evidence="8" id="KW-0443">Lipid metabolism</keyword>
<keyword evidence="7" id="KW-0756">Sterol biosynthesis</keyword>
<name>A0ABR2WEM9_9FUNG</name>
<evidence type="ECO:0000256" key="13">
    <source>
        <dbReference type="PROSITE-ProRule" id="PRU01087"/>
    </source>
</evidence>
<evidence type="ECO:0000256" key="4">
    <source>
        <dbReference type="ARBA" id="ARBA00022692"/>
    </source>
</evidence>